<accession>X0Z9L3</accession>
<proteinExistence type="predicted"/>
<gene>
    <name evidence="1" type="ORF">S01H4_04705</name>
</gene>
<comment type="caution">
    <text evidence="1">The sequence shown here is derived from an EMBL/GenBank/DDBJ whole genome shotgun (WGS) entry which is preliminary data.</text>
</comment>
<evidence type="ECO:0000313" key="1">
    <source>
        <dbReference type="EMBL" id="GAG66045.1"/>
    </source>
</evidence>
<protein>
    <submittedName>
        <fullName evidence="1">Uncharacterized protein</fullName>
    </submittedName>
</protein>
<organism evidence="1">
    <name type="scientific">marine sediment metagenome</name>
    <dbReference type="NCBI Taxonomy" id="412755"/>
    <lineage>
        <taxon>unclassified sequences</taxon>
        <taxon>metagenomes</taxon>
        <taxon>ecological metagenomes</taxon>
    </lineage>
</organism>
<sequence>MAKIRVDDLYRWKKQGLGKMTKEQIIDNVTYVRTIISRLKTGSPQINFHIYSDKDADETENYIKRNINIDEMISLLRQLKLK</sequence>
<name>X0Z9L3_9ZZZZ</name>
<dbReference type="AlphaFoldDB" id="X0Z9L3"/>
<reference evidence="1" key="1">
    <citation type="journal article" date="2014" name="Front. Microbiol.">
        <title>High frequency of phylogenetically diverse reductive dehalogenase-homologous genes in deep subseafloor sedimentary metagenomes.</title>
        <authorList>
            <person name="Kawai M."/>
            <person name="Futagami T."/>
            <person name="Toyoda A."/>
            <person name="Takaki Y."/>
            <person name="Nishi S."/>
            <person name="Hori S."/>
            <person name="Arai W."/>
            <person name="Tsubouchi T."/>
            <person name="Morono Y."/>
            <person name="Uchiyama I."/>
            <person name="Ito T."/>
            <person name="Fujiyama A."/>
            <person name="Inagaki F."/>
            <person name="Takami H."/>
        </authorList>
    </citation>
    <scope>NUCLEOTIDE SEQUENCE</scope>
    <source>
        <strain evidence="1">Expedition CK06-06</strain>
    </source>
</reference>
<dbReference type="EMBL" id="BART01001287">
    <property type="protein sequence ID" value="GAG66045.1"/>
    <property type="molecule type" value="Genomic_DNA"/>
</dbReference>